<feature type="domain" description="CGGC" evidence="1">
    <location>
        <begin position="23"/>
        <end position="125"/>
    </location>
</feature>
<reference evidence="2 3" key="1">
    <citation type="journal article" date="2003" name="Proc. Natl. Acad. Sci. U.S.A.">
        <title>The genome sequence of Clostridium tetani, the causative agent of tetanus disease.</title>
        <authorList>
            <person name="Brueggemann H."/>
            <person name="Baumer S."/>
            <person name="Fricke W.F."/>
            <person name="Wiezer A."/>
            <person name="Liesegang H."/>
            <person name="Decker I."/>
            <person name="Herzberg C."/>
            <person name="Martinez-Arias R."/>
            <person name="Merkl R."/>
            <person name="Henne A."/>
            <person name="Gottschalk G."/>
        </authorList>
    </citation>
    <scope>NUCLEOTIDE SEQUENCE [LARGE SCALE GENOMIC DNA]</scope>
    <source>
        <strain evidence="3">Massachusetts / E88</strain>
    </source>
</reference>
<evidence type="ECO:0000259" key="1">
    <source>
        <dbReference type="SMART" id="SM01078"/>
    </source>
</evidence>
<proteinExistence type="predicted"/>
<sequence length="131" mass="15291">MCNHIHFEYLLSFKQYKEDNMKKIGIINCYEVSKRCSGSGCFKAFNNNTGAFEDYSDEDKELISFVHCNGCGEQSIEEVLSRAKKMKKIGVEYIHLSSCIRSKCPWYDEFIKELSKDYKVVGYTHNKKKKD</sequence>
<dbReference type="EMBL" id="AE015927">
    <property type="protein sequence ID" value="AAO35052.1"/>
    <property type="molecule type" value="Genomic_DNA"/>
</dbReference>
<dbReference type="Proteomes" id="UP000001412">
    <property type="component" value="Chromosome"/>
</dbReference>
<name>Q898M7_CLOTE</name>
<dbReference type="STRING" id="212717.CTC_00418"/>
<dbReference type="Pfam" id="PF08821">
    <property type="entry name" value="CGGC"/>
    <property type="match status" value="1"/>
</dbReference>
<dbReference type="KEGG" id="ctc:CTC_00418"/>
<gene>
    <name evidence="2" type="ordered locus">CTC_00418</name>
</gene>
<organism evidence="2 3">
    <name type="scientific">Clostridium tetani (strain Massachusetts / E88)</name>
    <dbReference type="NCBI Taxonomy" id="212717"/>
    <lineage>
        <taxon>Bacteria</taxon>
        <taxon>Bacillati</taxon>
        <taxon>Bacillota</taxon>
        <taxon>Clostridia</taxon>
        <taxon>Eubacteriales</taxon>
        <taxon>Clostridiaceae</taxon>
        <taxon>Clostridium</taxon>
    </lineage>
</organism>
<dbReference type="SMART" id="SM01078">
    <property type="entry name" value="CGGC"/>
    <property type="match status" value="1"/>
</dbReference>
<evidence type="ECO:0000313" key="3">
    <source>
        <dbReference type="Proteomes" id="UP000001412"/>
    </source>
</evidence>
<dbReference type="OrthoDB" id="1682132at2"/>
<dbReference type="InterPro" id="IPR014925">
    <property type="entry name" value="CGGC_dom"/>
</dbReference>
<evidence type="ECO:0000313" key="2">
    <source>
        <dbReference type="EMBL" id="AAO35052.1"/>
    </source>
</evidence>
<dbReference type="HOGENOM" id="CLU_147304_3_0_9"/>
<accession>Q898M7</accession>
<protein>
    <submittedName>
        <fullName evidence="2">Conserved protein</fullName>
    </submittedName>
</protein>
<dbReference type="AlphaFoldDB" id="Q898M7"/>
<keyword evidence="3" id="KW-1185">Reference proteome</keyword>